<evidence type="ECO:0000259" key="3">
    <source>
        <dbReference type="Pfam" id="PF03572"/>
    </source>
</evidence>
<evidence type="ECO:0000256" key="2">
    <source>
        <dbReference type="SAM" id="SignalP"/>
    </source>
</evidence>
<sequence>MYTTSSLLLAVAGSALVAAAPSARRSVQAAPCAQISEQYAQGALAHECLQSMPFNPQRGTAFVEDVRKYLQWQSNADLLKNPPTSYLGPPVDFWGGLDYLQQQASLNKFASQFEFDTALSEFFASVNDGHLSILPCSYMPFAFTSHETLVSISDDGLELPQVYTFNDAKFLQNNTAAVSPVVSINGVDVVSHLESLAQSIPFQDPDARYNNLFLSRNRFISQDSVPGGFSLGLSGVWPGVAGYTLGYANGTTSTSEVQGVARNGEFEFADGWELYKTFCLPTPPSTSTPASSSSPTPTPGTSSPVSTPTPTTVLPAPTGYPKAAVRDDNNLVAGYLLDEPELKDTAVLSVPTFGLSDVEGGTAIVSDLVVEFLNQAVDAGKTKIIIDMSGNPGGDTNYAFDLFRIFFPDSVPYWSTRFRAHDALKLIEKVGFSVPQDPDNEIFAAGVNIGLFAPITPDQDASFDSLQEFYGPYDILGANMTSPSAMNFDLLSSEVSPIHGFGDIPSNRTTAPFAAEDILIITDGACSSSCPIFTQLMEYEGVKTLSFGGRPKYGPMQAMGGTRGGQVLPGATLLEIVSAILEAASQAGLLSAAELQELQAISPAPQSPLQYGALNVNLRDAYSQYDEDSLMPLQFVYEPAHCRLFYTVENILHPATTWSAAVKAIWGDAECVAGSRF</sequence>
<dbReference type="InterPro" id="IPR005151">
    <property type="entry name" value="Tail-specific_protease"/>
</dbReference>
<dbReference type="InterPro" id="IPR052766">
    <property type="entry name" value="S41A_metabolite_peptidase"/>
</dbReference>
<dbReference type="SUPFAM" id="SSF52096">
    <property type="entry name" value="ClpP/crotonase"/>
    <property type="match status" value="1"/>
</dbReference>
<evidence type="ECO:0000256" key="1">
    <source>
        <dbReference type="SAM" id="MobiDB-lite"/>
    </source>
</evidence>
<gene>
    <name evidence="5" type="ORF">BDW59DRAFT_169792</name>
</gene>
<feature type="region of interest" description="Disordered" evidence="1">
    <location>
        <begin position="283"/>
        <end position="320"/>
    </location>
</feature>
<dbReference type="Gene3D" id="3.90.226.10">
    <property type="entry name" value="2-enoyl-CoA Hydratase, Chain A, domain 1"/>
    <property type="match status" value="1"/>
</dbReference>
<organism evidence="5 6">
    <name type="scientific">Aspergillus cavernicola</name>
    <dbReference type="NCBI Taxonomy" id="176166"/>
    <lineage>
        <taxon>Eukaryota</taxon>
        <taxon>Fungi</taxon>
        <taxon>Dikarya</taxon>
        <taxon>Ascomycota</taxon>
        <taxon>Pezizomycotina</taxon>
        <taxon>Eurotiomycetes</taxon>
        <taxon>Eurotiomycetidae</taxon>
        <taxon>Eurotiales</taxon>
        <taxon>Aspergillaceae</taxon>
        <taxon>Aspergillus</taxon>
        <taxon>Aspergillus subgen. Nidulantes</taxon>
    </lineage>
</organism>
<evidence type="ECO:0000313" key="6">
    <source>
        <dbReference type="Proteomes" id="UP001610335"/>
    </source>
</evidence>
<dbReference type="PANTHER" id="PTHR37049">
    <property type="entry name" value="PEPTIDASE S41 FAMILY PROTEIN"/>
    <property type="match status" value="1"/>
</dbReference>
<dbReference type="InterPro" id="IPR056186">
    <property type="entry name" value="PDZ_CPAF-rel"/>
</dbReference>
<keyword evidence="6" id="KW-1185">Reference proteome</keyword>
<dbReference type="InterPro" id="IPR029045">
    <property type="entry name" value="ClpP/crotonase-like_dom_sf"/>
</dbReference>
<evidence type="ECO:0000259" key="4">
    <source>
        <dbReference type="Pfam" id="PF23658"/>
    </source>
</evidence>
<name>A0ABR4IUW1_9EURO</name>
<dbReference type="EMBL" id="JBFXLS010000009">
    <property type="protein sequence ID" value="KAL2831556.1"/>
    <property type="molecule type" value="Genomic_DNA"/>
</dbReference>
<dbReference type="Pfam" id="PF23658">
    <property type="entry name" value="PDZ_CPAF_rel"/>
    <property type="match status" value="1"/>
</dbReference>
<feature type="signal peptide" evidence="2">
    <location>
        <begin position="1"/>
        <end position="19"/>
    </location>
</feature>
<dbReference type="Proteomes" id="UP001610335">
    <property type="component" value="Unassembled WGS sequence"/>
</dbReference>
<evidence type="ECO:0008006" key="7">
    <source>
        <dbReference type="Google" id="ProtNLM"/>
    </source>
</evidence>
<keyword evidence="2" id="KW-0732">Signal</keyword>
<feature type="domain" description="CPAF-like PDZ" evidence="4">
    <location>
        <begin position="143"/>
        <end position="258"/>
    </location>
</feature>
<dbReference type="PANTHER" id="PTHR37049:SF4">
    <property type="entry name" value="RHODANESE DOMAIN-CONTAINING PROTEIN"/>
    <property type="match status" value="1"/>
</dbReference>
<feature type="compositionally biased region" description="Low complexity" evidence="1">
    <location>
        <begin position="287"/>
        <end position="319"/>
    </location>
</feature>
<proteinExistence type="predicted"/>
<feature type="domain" description="Tail specific protease" evidence="3">
    <location>
        <begin position="345"/>
        <end position="486"/>
    </location>
</feature>
<protein>
    <recommendedName>
        <fullName evidence="7">Tail specific protease domain-containing protein</fullName>
    </recommendedName>
</protein>
<dbReference type="Pfam" id="PF03572">
    <property type="entry name" value="Peptidase_S41"/>
    <property type="match status" value="1"/>
</dbReference>
<feature type="chain" id="PRO_5046145991" description="Tail specific protease domain-containing protein" evidence="2">
    <location>
        <begin position="20"/>
        <end position="677"/>
    </location>
</feature>
<accession>A0ABR4IUW1</accession>
<evidence type="ECO:0000313" key="5">
    <source>
        <dbReference type="EMBL" id="KAL2831556.1"/>
    </source>
</evidence>
<comment type="caution">
    <text evidence="5">The sequence shown here is derived from an EMBL/GenBank/DDBJ whole genome shotgun (WGS) entry which is preliminary data.</text>
</comment>
<reference evidence="5 6" key="1">
    <citation type="submission" date="2024-07" db="EMBL/GenBank/DDBJ databases">
        <title>Section-level genome sequencing and comparative genomics of Aspergillus sections Usti and Cavernicolus.</title>
        <authorList>
            <consortium name="Lawrence Berkeley National Laboratory"/>
            <person name="Nybo J.L."/>
            <person name="Vesth T.C."/>
            <person name="Theobald S."/>
            <person name="Frisvad J.C."/>
            <person name="Larsen T.O."/>
            <person name="Kjaerboelling I."/>
            <person name="Rothschild-Mancinelli K."/>
            <person name="Lyhne E.K."/>
            <person name="Kogle M.E."/>
            <person name="Barry K."/>
            <person name="Clum A."/>
            <person name="Na H."/>
            <person name="Ledsgaard L."/>
            <person name="Lin J."/>
            <person name="Lipzen A."/>
            <person name="Kuo A."/>
            <person name="Riley R."/>
            <person name="Mondo S."/>
            <person name="LaButti K."/>
            <person name="Haridas S."/>
            <person name="Pangalinan J."/>
            <person name="Salamov A.A."/>
            <person name="Simmons B.A."/>
            <person name="Magnuson J.K."/>
            <person name="Chen J."/>
            <person name="Drula E."/>
            <person name="Henrissat B."/>
            <person name="Wiebenga A."/>
            <person name="Lubbers R.J."/>
            <person name="Gomes A.C."/>
            <person name="Makela M.R."/>
            <person name="Stajich J."/>
            <person name="Grigoriev I.V."/>
            <person name="Mortensen U.H."/>
            <person name="De vries R.P."/>
            <person name="Baker S.E."/>
            <person name="Andersen M.R."/>
        </authorList>
    </citation>
    <scope>NUCLEOTIDE SEQUENCE [LARGE SCALE GENOMIC DNA]</scope>
    <source>
        <strain evidence="5 6">CBS 600.67</strain>
    </source>
</reference>